<evidence type="ECO:0000256" key="3">
    <source>
        <dbReference type="ARBA" id="ARBA00022448"/>
    </source>
</evidence>
<evidence type="ECO:0000256" key="7">
    <source>
        <dbReference type="ARBA" id="ARBA00023136"/>
    </source>
</evidence>
<comment type="similarity">
    <text evidence="2">Belongs to the CitM (TC 2.A.11) transporter family.</text>
</comment>
<feature type="transmembrane region" description="Helical" evidence="8">
    <location>
        <begin position="74"/>
        <end position="103"/>
    </location>
</feature>
<keyword evidence="3" id="KW-0813">Transport</keyword>
<gene>
    <name evidence="10" type="ORF">GCT13_24550</name>
</gene>
<dbReference type="PRINTS" id="PR00758">
    <property type="entry name" value="ARSENICPUMP"/>
</dbReference>
<feature type="non-terminal residue" evidence="10">
    <location>
        <position position="1"/>
    </location>
</feature>
<feature type="transmembrane region" description="Helical" evidence="8">
    <location>
        <begin position="219"/>
        <end position="237"/>
    </location>
</feature>
<dbReference type="AlphaFoldDB" id="A0A7X1NDR2"/>
<evidence type="ECO:0000256" key="2">
    <source>
        <dbReference type="ARBA" id="ARBA00009843"/>
    </source>
</evidence>
<dbReference type="PANTHER" id="PTHR43302">
    <property type="entry name" value="TRANSPORTER ARSB-RELATED"/>
    <property type="match status" value="1"/>
</dbReference>
<evidence type="ECO:0000256" key="6">
    <source>
        <dbReference type="ARBA" id="ARBA00022989"/>
    </source>
</evidence>
<evidence type="ECO:0000256" key="4">
    <source>
        <dbReference type="ARBA" id="ARBA00022475"/>
    </source>
</evidence>
<dbReference type="GO" id="GO:0005886">
    <property type="term" value="C:plasma membrane"/>
    <property type="evidence" value="ECO:0007669"/>
    <property type="project" value="UniProtKB-SubCell"/>
</dbReference>
<keyword evidence="4" id="KW-1003">Cell membrane</keyword>
<dbReference type="RefSeq" id="WP_152762514.1">
    <property type="nucleotide sequence ID" value="NZ_WHNP01000025.1"/>
</dbReference>
<feature type="transmembrane region" description="Helical" evidence="8">
    <location>
        <begin position="152"/>
        <end position="173"/>
    </location>
</feature>
<accession>A0A7X1NDR2</accession>
<feature type="transmembrane region" description="Helical" evidence="8">
    <location>
        <begin position="194"/>
        <end position="213"/>
    </location>
</feature>
<evidence type="ECO:0000313" key="11">
    <source>
        <dbReference type="Proteomes" id="UP000484381"/>
    </source>
</evidence>
<evidence type="ECO:0000256" key="1">
    <source>
        <dbReference type="ARBA" id="ARBA00004651"/>
    </source>
</evidence>
<dbReference type="InterPro" id="IPR000802">
    <property type="entry name" value="Arsenical_pump_ArsB"/>
</dbReference>
<keyword evidence="7 8" id="KW-0472">Membrane</keyword>
<organism evidence="10 11">
    <name type="scientific">Paraburkholderia franconis</name>
    <dbReference type="NCBI Taxonomy" id="2654983"/>
    <lineage>
        <taxon>Bacteria</taxon>
        <taxon>Pseudomonadati</taxon>
        <taxon>Pseudomonadota</taxon>
        <taxon>Betaproteobacteria</taxon>
        <taxon>Burkholderiales</taxon>
        <taxon>Burkholderiaceae</taxon>
        <taxon>Paraburkholderia</taxon>
    </lineage>
</organism>
<keyword evidence="11" id="KW-1185">Reference proteome</keyword>
<dbReference type="InterPro" id="IPR004680">
    <property type="entry name" value="Cit_transptr-like_dom"/>
</dbReference>
<dbReference type="GO" id="GO:0015105">
    <property type="term" value="F:arsenite transmembrane transporter activity"/>
    <property type="evidence" value="ECO:0007669"/>
    <property type="project" value="InterPro"/>
</dbReference>
<dbReference type="CDD" id="cd01118">
    <property type="entry name" value="ArsB_permease"/>
    <property type="match status" value="1"/>
</dbReference>
<evidence type="ECO:0000313" key="10">
    <source>
        <dbReference type="EMBL" id="MPW19984.1"/>
    </source>
</evidence>
<evidence type="ECO:0000256" key="5">
    <source>
        <dbReference type="ARBA" id="ARBA00022692"/>
    </source>
</evidence>
<evidence type="ECO:0000256" key="8">
    <source>
        <dbReference type="SAM" id="Phobius"/>
    </source>
</evidence>
<feature type="transmembrane region" description="Helical" evidence="8">
    <location>
        <begin position="360"/>
        <end position="386"/>
    </location>
</feature>
<dbReference type="EMBL" id="WHNP01000025">
    <property type="protein sequence ID" value="MPW19984.1"/>
    <property type="molecule type" value="Genomic_DNA"/>
</dbReference>
<comment type="caution">
    <text evidence="10">The sequence shown here is derived from an EMBL/GenBank/DDBJ whole genome shotgun (WGS) entry which is preliminary data.</text>
</comment>
<keyword evidence="6 8" id="KW-1133">Transmembrane helix</keyword>
<dbReference type="Proteomes" id="UP000484381">
    <property type="component" value="Unassembled WGS sequence"/>
</dbReference>
<keyword evidence="5 8" id="KW-0812">Transmembrane</keyword>
<name>A0A7X1NDR2_9BURK</name>
<protein>
    <submittedName>
        <fullName evidence="10">Arsenic transporter</fullName>
    </submittedName>
</protein>
<feature type="transmembrane region" description="Helical" evidence="8">
    <location>
        <begin position="115"/>
        <end position="132"/>
    </location>
</feature>
<dbReference type="PANTHER" id="PTHR43302:SF5">
    <property type="entry name" value="TRANSPORTER ARSB-RELATED"/>
    <property type="match status" value="1"/>
</dbReference>
<sequence length="389" mass="41117">PEAIWAVLGALTLCVSGRLPWLEALHAVGKGTDVYLFLTGMMLASELARREGLFDYMAVLAARKANGSATRLFFLLYCVGTVVTILMSNDATAVVLTPAVLAVVRSVRAERPLPYLYICAFVANAASFVLPISNPANLVIFREHMPTLAAWVAHFALPSMLSIVVTYVVLRFLQRDSLSQSIGKESKPPRLSGAGRTTGWGIVTMAIIMLAASALDAPLGWPTFAAGIAVFVAICLQKRSVLWEYLTEVSWAVLPLVAGLFVLVEALQRTGVIDWLARSISELSLHSHAGCVSGMMVALVANLINNLPAGLIAGSAVAAAHMPDRVTNAVLIGVDLGPNLSVTGSLATILWLTALRREGIVVGAVGFLKLGVAVMLPAFAAAMGALQFA</sequence>
<feature type="transmembrane region" description="Helical" evidence="8">
    <location>
        <begin position="329"/>
        <end position="354"/>
    </location>
</feature>
<evidence type="ECO:0000259" key="9">
    <source>
        <dbReference type="Pfam" id="PF03600"/>
    </source>
</evidence>
<feature type="domain" description="Citrate transporter-like" evidence="9">
    <location>
        <begin position="4"/>
        <end position="320"/>
    </location>
</feature>
<proteinExistence type="inferred from homology"/>
<reference evidence="10 11" key="1">
    <citation type="submission" date="2019-10" db="EMBL/GenBank/DDBJ databases">
        <title>Paraburkholderia sp. isolated from nodules of Mimosa pudica from Brazilian Atlantic Forest soils.</title>
        <authorList>
            <person name="Paulitsch F."/>
            <person name="Hungria M."/>
            <person name="Dall'Agnol R."/>
        </authorList>
    </citation>
    <scope>NUCLEOTIDE SEQUENCE [LARGE SCALE GENOMIC DNA]</scope>
    <source>
        <strain evidence="10 11">CNPSo 3157</strain>
    </source>
</reference>
<comment type="subcellular location">
    <subcellularLocation>
        <location evidence="1">Cell membrane</location>
        <topology evidence="1">Multi-pass membrane protein</topology>
    </subcellularLocation>
</comment>
<dbReference type="Pfam" id="PF03600">
    <property type="entry name" value="CitMHS"/>
    <property type="match status" value="1"/>
</dbReference>